<sequence length="347" mass="40037">MIIKYDLTTLDIQQAIVHDIPKHRKDDFTISPTFSEQTSELTLSLGKFFKESIIKALARDRSFKICYNEKSDSPVNKCIKTIINDNEKFVHESKVIGQHLFNIQKGYNASGILFILQCILSGHKVCIIMKLERDDGARLTMNEATKSFDISEVRDLMLTSKTKVFKIALLVDRDNYGIDFDGDIMDYQINSKERKDLSSFFINDFLGCRPYSDPKVTTQAFYNLTTTFIKSTILDKIKQAKYLQDLNSYLQMNKQTLNPKEFSDDYFTTPFEQDEYKEFMKTKNFEFKSFPKDLSLIKSKIEKFMVSFKNGITILGSKGTFDDNVKLEELGNGDHQATIVSQIKNVK</sequence>
<protein>
    <submittedName>
        <fullName evidence="1">Nucleoid-associated protein</fullName>
    </submittedName>
</protein>
<evidence type="ECO:0000313" key="2">
    <source>
        <dbReference type="Proteomes" id="UP001597012"/>
    </source>
</evidence>
<dbReference type="RefSeq" id="WP_379933314.1">
    <property type="nucleotide sequence ID" value="NZ_JBHTHY010000004.1"/>
</dbReference>
<keyword evidence="2" id="KW-1185">Reference proteome</keyword>
<dbReference type="Proteomes" id="UP001597012">
    <property type="component" value="Unassembled WGS sequence"/>
</dbReference>
<name>A0ABW3B1H0_9FLAO</name>
<proteinExistence type="predicted"/>
<evidence type="ECO:0000313" key="1">
    <source>
        <dbReference type="EMBL" id="MFD0797171.1"/>
    </source>
</evidence>
<comment type="caution">
    <text evidence="1">The sequence shown here is derived from an EMBL/GenBank/DDBJ whole genome shotgun (WGS) entry which is preliminary data.</text>
</comment>
<gene>
    <name evidence="1" type="ORF">ACFQZJ_06855</name>
</gene>
<reference evidence="2" key="1">
    <citation type="journal article" date="2019" name="Int. J. Syst. Evol. Microbiol.">
        <title>The Global Catalogue of Microorganisms (GCM) 10K type strain sequencing project: providing services to taxonomists for standard genome sequencing and annotation.</title>
        <authorList>
            <consortium name="The Broad Institute Genomics Platform"/>
            <consortium name="The Broad Institute Genome Sequencing Center for Infectious Disease"/>
            <person name="Wu L."/>
            <person name="Ma J."/>
        </authorList>
    </citation>
    <scope>NUCLEOTIDE SEQUENCE [LARGE SCALE GENOMIC DNA]</scope>
    <source>
        <strain evidence="2">CCUG 61948</strain>
    </source>
</reference>
<organism evidence="1 2">
    <name type="scientific">Maribacter chungangensis</name>
    <dbReference type="NCBI Taxonomy" id="1069117"/>
    <lineage>
        <taxon>Bacteria</taxon>
        <taxon>Pseudomonadati</taxon>
        <taxon>Bacteroidota</taxon>
        <taxon>Flavobacteriia</taxon>
        <taxon>Flavobacteriales</taxon>
        <taxon>Flavobacteriaceae</taxon>
        <taxon>Maribacter</taxon>
    </lineage>
</organism>
<dbReference type="InterPro" id="IPR007358">
    <property type="entry name" value="Nucleoid_associated_NdpA"/>
</dbReference>
<dbReference type="Pfam" id="PF04245">
    <property type="entry name" value="NA37"/>
    <property type="match status" value="1"/>
</dbReference>
<accession>A0ABW3B1H0</accession>
<dbReference type="EMBL" id="JBHTHY010000004">
    <property type="protein sequence ID" value="MFD0797171.1"/>
    <property type="molecule type" value="Genomic_DNA"/>
</dbReference>